<dbReference type="RefSeq" id="WP_160561301.1">
    <property type="nucleotide sequence ID" value="NZ_QZDT01000034.1"/>
</dbReference>
<keyword evidence="1" id="KW-0812">Transmembrane</keyword>
<dbReference type="OrthoDB" id="7595353at2"/>
<gene>
    <name evidence="2" type="ORF">D5281_17125</name>
</gene>
<accession>A0A9X5BHN5</accession>
<feature type="transmembrane region" description="Helical" evidence="1">
    <location>
        <begin position="6"/>
        <end position="25"/>
    </location>
</feature>
<reference evidence="2" key="1">
    <citation type="submission" date="2018-09" db="EMBL/GenBank/DDBJ databases">
        <title>Murine metabolic-syndrome-specific gut microbial biobank.</title>
        <authorList>
            <person name="Liu C."/>
        </authorList>
    </citation>
    <scope>NUCLEOTIDE SEQUENCE</scope>
    <source>
        <strain evidence="2">D42-62</strain>
    </source>
</reference>
<name>A0A9X5BHN5_9FIRM</name>
<protein>
    <submittedName>
        <fullName evidence="2">Uncharacterized protein</fullName>
    </submittedName>
</protein>
<dbReference type="AlphaFoldDB" id="A0A9X5BHN5"/>
<organism evidence="2 3">
    <name type="scientific">Parablautia muri</name>
    <dbReference type="NCBI Taxonomy" id="2320879"/>
    <lineage>
        <taxon>Bacteria</taxon>
        <taxon>Bacillati</taxon>
        <taxon>Bacillota</taxon>
        <taxon>Clostridia</taxon>
        <taxon>Lachnospirales</taxon>
        <taxon>Lachnospiraceae</taxon>
        <taxon>Parablautia</taxon>
    </lineage>
</organism>
<dbReference type="EMBL" id="QZDT01000034">
    <property type="protein sequence ID" value="NBJ94260.1"/>
    <property type="molecule type" value="Genomic_DNA"/>
</dbReference>
<feature type="transmembrane region" description="Helical" evidence="1">
    <location>
        <begin position="37"/>
        <end position="70"/>
    </location>
</feature>
<keyword evidence="1" id="KW-1133">Transmembrane helix</keyword>
<keyword evidence="3" id="KW-1185">Reference proteome</keyword>
<evidence type="ECO:0000256" key="1">
    <source>
        <dbReference type="SAM" id="Phobius"/>
    </source>
</evidence>
<evidence type="ECO:0000313" key="3">
    <source>
        <dbReference type="Proteomes" id="UP001154420"/>
    </source>
</evidence>
<dbReference type="Proteomes" id="UP001154420">
    <property type="component" value="Unassembled WGS sequence"/>
</dbReference>
<proteinExistence type="predicted"/>
<evidence type="ECO:0000313" key="2">
    <source>
        <dbReference type="EMBL" id="NBJ94260.1"/>
    </source>
</evidence>
<sequence>MNAKTTGIVAYFTWIGLAVAVLAGDREGAKFHMNQSLVIWLFSLLRHVPCVGWVWGVFILICWIMGLVAAMNQEEKEVPLIGSIRILK</sequence>
<comment type="caution">
    <text evidence="2">The sequence shown here is derived from an EMBL/GenBank/DDBJ whole genome shotgun (WGS) entry which is preliminary data.</text>
</comment>
<keyword evidence="1" id="KW-0472">Membrane</keyword>